<dbReference type="Proteomes" id="UP000241022">
    <property type="component" value="Unassembled WGS sequence"/>
</dbReference>
<accession>A0A2R6T921</accession>
<evidence type="ECO:0000313" key="2">
    <source>
        <dbReference type="Proteomes" id="UP000241022"/>
    </source>
</evidence>
<dbReference type="RefSeq" id="WP_048106248.1">
    <property type="nucleotide sequence ID" value="NZ_CP007026.1"/>
</dbReference>
<name>A0A2R6T921_9ARCH</name>
<protein>
    <recommendedName>
        <fullName evidence="3">Sugar O-methyltransferase</fullName>
    </recommendedName>
</protein>
<dbReference type="EMBL" id="LXWN01000002">
    <property type="protein sequence ID" value="PTL87152.1"/>
    <property type="molecule type" value="Genomic_DNA"/>
</dbReference>
<dbReference type="Gene3D" id="3.40.50.150">
    <property type="entry name" value="Vaccinia Virus protein VP39"/>
    <property type="match status" value="1"/>
</dbReference>
<sequence>MNTMENQLLDTLVNDQKNVPEIYKPSQYWQKKALSAIREIKKNGLNNLRSSIDINSAASAYGDNTITDARTILETTSLKNRLGLAILNHTSLKKLFDFQVATTKNLLKTVLELEKNKLALSNPERLNHLVENYKIENSINFGCDRISTFRNKDYSTYYLQILDLLDLVESKRSLNKLQSFLEVGPGFGVNIHLIEQNFSNFKKFIVIDIVPNVWVVTEYLRKLYGESVNDYLVTKNMKEIKFKDDTSLEIFVIPPWEIEKISSPIDCFWNSNSFVEMSPEIVKNYAKRFLEIGTKESVYNFITYDRFDPKTTFQPDQIQELFSNVEFEKIVHPILENSERESYFYIGKSK</sequence>
<reference evidence="1 2" key="2">
    <citation type="submission" date="2018-04" db="EMBL/GenBank/DDBJ databases">
        <title>Transcriptomics of ammonia oxidizing archaea.</title>
        <authorList>
            <person name="Carini P."/>
        </authorList>
    </citation>
    <scope>NUCLEOTIDE SEQUENCE [LARGE SCALE GENOMIC DNA]</scope>
    <source>
        <strain evidence="1 2">U25</strain>
    </source>
</reference>
<dbReference type="GeneID" id="24817215"/>
<evidence type="ECO:0000313" key="1">
    <source>
        <dbReference type="EMBL" id="PTL87152.1"/>
    </source>
</evidence>
<keyword evidence="2" id="KW-1185">Reference proteome</keyword>
<dbReference type="InterPro" id="IPR030807">
    <property type="entry name" value="Methyltran_NanM"/>
</dbReference>
<reference evidence="2" key="1">
    <citation type="submission" date="2016-05" db="EMBL/GenBank/DDBJ databases">
        <authorList>
            <person name="Dupont C."/>
            <person name="Santoro A."/>
        </authorList>
    </citation>
    <scope>NUCLEOTIDE SEQUENCE [LARGE SCALE GENOMIC DNA]</scope>
    <source>
        <strain evidence="2">U25</strain>
    </source>
</reference>
<dbReference type="NCBIfam" id="TIGR04371">
    <property type="entry name" value="methyltran_NanM"/>
    <property type="match status" value="1"/>
</dbReference>
<dbReference type="SUPFAM" id="SSF53335">
    <property type="entry name" value="S-adenosyl-L-methionine-dependent methyltransferases"/>
    <property type="match status" value="1"/>
</dbReference>
<gene>
    <name evidence="1" type="ORF">A7X95_04340</name>
</gene>
<evidence type="ECO:0008006" key="3">
    <source>
        <dbReference type="Google" id="ProtNLM"/>
    </source>
</evidence>
<organism evidence="1 2">
    <name type="scientific">Candidatus Nitrosopelagicus brevis</name>
    <dbReference type="NCBI Taxonomy" id="1410606"/>
    <lineage>
        <taxon>Archaea</taxon>
        <taxon>Nitrososphaerota</taxon>
    </lineage>
</organism>
<proteinExistence type="predicted"/>
<dbReference type="AlphaFoldDB" id="A0A2R6T921"/>
<comment type="caution">
    <text evidence="1">The sequence shown here is derived from an EMBL/GenBank/DDBJ whole genome shotgun (WGS) entry which is preliminary data.</text>
</comment>
<dbReference type="InterPro" id="IPR029063">
    <property type="entry name" value="SAM-dependent_MTases_sf"/>
</dbReference>